<gene>
    <name evidence="2" type="ORF">CYLTODRAFT_422779</name>
</gene>
<dbReference type="STRING" id="1314674.A0A0D7BCB4"/>
<feature type="transmembrane region" description="Helical" evidence="1">
    <location>
        <begin position="20"/>
        <end position="37"/>
    </location>
</feature>
<evidence type="ECO:0008006" key="4">
    <source>
        <dbReference type="Google" id="ProtNLM"/>
    </source>
</evidence>
<dbReference type="EMBL" id="KN880533">
    <property type="protein sequence ID" value="KIY67161.1"/>
    <property type="molecule type" value="Genomic_DNA"/>
</dbReference>
<keyword evidence="1" id="KW-0812">Transmembrane</keyword>
<protein>
    <recommendedName>
        <fullName evidence="4">Arrestin-like N-terminal domain-containing protein</fullName>
    </recommendedName>
</protein>
<keyword evidence="3" id="KW-1185">Reference proteome</keyword>
<reference evidence="2 3" key="1">
    <citation type="journal article" date="2015" name="Fungal Genet. Biol.">
        <title>Evolution of novel wood decay mechanisms in Agaricales revealed by the genome sequences of Fistulina hepatica and Cylindrobasidium torrendii.</title>
        <authorList>
            <person name="Floudas D."/>
            <person name="Held B.W."/>
            <person name="Riley R."/>
            <person name="Nagy L.G."/>
            <person name="Koehler G."/>
            <person name="Ransdell A.S."/>
            <person name="Younus H."/>
            <person name="Chow J."/>
            <person name="Chiniquy J."/>
            <person name="Lipzen A."/>
            <person name="Tritt A."/>
            <person name="Sun H."/>
            <person name="Haridas S."/>
            <person name="LaButti K."/>
            <person name="Ohm R.A."/>
            <person name="Kues U."/>
            <person name="Blanchette R.A."/>
            <person name="Grigoriev I.V."/>
            <person name="Minto R.E."/>
            <person name="Hibbett D.S."/>
        </authorList>
    </citation>
    <scope>NUCLEOTIDE SEQUENCE [LARGE SCALE GENOMIC DNA]</scope>
    <source>
        <strain evidence="2 3">FP15055 ss-10</strain>
    </source>
</reference>
<name>A0A0D7BCB4_9AGAR</name>
<dbReference type="Proteomes" id="UP000054007">
    <property type="component" value="Unassembled WGS sequence"/>
</dbReference>
<evidence type="ECO:0000256" key="1">
    <source>
        <dbReference type="SAM" id="Phobius"/>
    </source>
</evidence>
<evidence type="ECO:0000313" key="3">
    <source>
        <dbReference type="Proteomes" id="UP000054007"/>
    </source>
</evidence>
<keyword evidence="1" id="KW-1133">Transmembrane helix</keyword>
<organism evidence="2 3">
    <name type="scientific">Cylindrobasidium torrendii FP15055 ss-10</name>
    <dbReference type="NCBI Taxonomy" id="1314674"/>
    <lineage>
        <taxon>Eukaryota</taxon>
        <taxon>Fungi</taxon>
        <taxon>Dikarya</taxon>
        <taxon>Basidiomycota</taxon>
        <taxon>Agaricomycotina</taxon>
        <taxon>Agaricomycetes</taxon>
        <taxon>Agaricomycetidae</taxon>
        <taxon>Agaricales</taxon>
        <taxon>Marasmiineae</taxon>
        <taxon>Physalacriaceae</taxon>
        <taxon>Cylindrobasidium</taxon>
    </lineage>
</organism>
<keyword evidence="1" id="KW-0472">Membrane</keyword>
<proteinExistence type="predicted"/>
<dbReference type="AlphaFoldDB" id="A0A0D7BCB4"/>
<accession>A0A0D7BCB4</accession>
<evidence type="ECO:0000313" key="2">
    <source>
        <dbReference type="EMBL" id="KIY67161.1"/>
    </source>
</evidence>
<dbReference type="OrthoDB" id="3252135at2759"/>
<sequence>MPCTLEEDDTKKLPPTYNAMFYMAPTLWVGITFELIIQIKRTPQRFGLWNRGQRYSVEIEHRPRTRPARPISPCFDTILSTLKYVPDEWHQFSATLPAKNTGVESVNCTFLTPAVQTYGLEDAIPFHIQLSGPLGSLSLLVPDRLVMAVSLVRRTVVTVNGRTQWRNRSIGEGKVWAMPPPATASMDALGVYTDWEGEVRCTSEVRSGSFNIGVVAVQDYVLFALVPSGGTKAAFMPLQHLHPIRLVTDSWTEESWTHPLDI</sequence>